<evidence type="ECO:0000256" key="4">
    <source>
        <dbReference type="PROSITE-ProRule" id="PRU00169"/>
    </source>
</evidence>
<evidence type="ECO:0000313" key="7">
    <source>
        <dbReference type="EMBL" id="MYM89364.1"/>
    </source>
</evidence>
<sequence length="218" mass="24168">MTTQPLVYIVDDDEGARTSLAWLLSSVNIRTECYPGPDAFLQAYDPHSQSCLVLDVRMPEISGFQLQEQLNASGAELPVIFVSGHGDIPMSVRALQNGAVDFFEKPYNSQQILDRIQLTLKAAALNHPTRARRQLLRERLKRLSPREREVLDQILHGSSSKVIARALDISVKTVDVHRASIKDKLECDSTASLVRDVLLGFGSDFAKPSWNGLSPMVA</sequence>
<dbReference type="GO" id="GO:0006355">
    <property type="term" value="P:regulation of DNA-templated transcription"/>
    <property type="evidence" value="ECO:0007669"/>
    <property type="project" value="InterPro"/>
</dbReference>
<reference evidence="7 8" key="1">
    <citation type="submission" date="2020-01" db="EMBL/GenBank/DDBJ databases">
        <title>Novel species isolated from a subtropical stream in China.</title>
        <authorList>
            <person name="Lu H."/>
        </authorList>
    </citation>
    <scope>NUCLEOTIDE SEQUENCE [LARGE SCALE GENOMIC DNA]</scope>
    <source>
        <strain evidence="7 8">FT82W</strain>
    </source>
</reference>
<dbReference type="PROSITE" id="PS50110">
    <property type="entry name" value="RESPONSE_REGULATORY"/>
    <property type="match status" value="1"/>
</dbReference>
<dbReference type="EMBL" id="WWCW01000072">
    <property type="protein sequence ID" value="MYM89364.1"/>
    <property type="molecule type" value="Genomic_DNA"/>
</dbReference>
<dbReference type="GO" id="GO:0003677">
    <property type="term" value="F:DNA binding"/>
    <property type="evidence" value="ECO:0007669"/>
    <property type="project" value="UniProtKB-KW"/>
</dbReference>
<evidence type="ECO:0000259" key="5">
    <source>
        <dbReference type="PROSITE" id="PS50043"/>
    </source>
</evidence>
<accession>A0A845G4Y4</accession>
<dbReference type="PANTHER" id="PTHR44688">
    <property type="entry name" value="DNA-BINDING TRANSCRIPTIONAL ACTIVATOR DEVR_DOSR"/>
    <property type="match status" value="1"/>
</dbReference>
<dbReference type="RefSeq" id="WP_161098307.1">
    <property type="nucleotide sequence ID" value="NZ_WWCW01000072.1"/>
</dbReference>
<dbReference type="CDD" id="cd17537">
    <property type="entry name" value="REC_FixJ"/>
    <property type="match status" value="1"/>
</dbReference>
<dbReference type="InterPro" id="IPR000792">
    <property type="entry name" value="Tscrpt_reg_LuxR_C"/>
</dbReference>
<keyword evidence="1" id="KW-0805">Transcription regulation</keyword>
<dbReference type="Proteomes" id="UP000470302">
    <property type="component" value="Unassembled WGS sequence"/>
</dbReference>
<dbReference type="PRINTS" id="PR00038">
    <property type="entry name" value="HTHLUXR"/>
</dbReference>
<dbReference type="PANTHER" id="PTHR44688:SF16">
    <property type="entry name" value="DNA-BINDING TRANSCRIPTIONAL ACTIVATOR DEVR_DOSR"/>
    <property type="match status" value="1"/>
</dbReference>
<keyword evidence="2" id="KW-0238">DNA-binding</keyword>
<dbReference type="InterPro" id="IPR001789">
    <property type="entry name" value="Sig_transdc_resp-reg_receiver"/>
</dbReference>
<evidence type="ECO:0000313" key="8">
    <source>
        <dbReference type="Proteomes" id="UP000470302"/>
    </source>
</evidence>
<protein>
    <submittedName>
        <fullName evidence="7">Response regulator</fullName>
    </submittedName>
</protein>
<dbReference type="CDD" id="cd06170">
    <property type="entry name" value="LuxR_C_like"/>
    <property type="match status" value="1"/>
</dbReference>
<feature type="domain" description="Response regulatory" evidence="6">
    <location>
        <begin position="6"/>
        <end position="120"/>
    </location>
</feature>
<dbReference type="SUPFAM" id="SSF46894">
    <property type="entry name" value="C-terminal effector domain of the bipartite response regulators"/>
    <property type="match status" value="1"/>
</dbReference>
<comment type="caution">
    <text evidence="7">The sequence shown here is derived from an EMBL/GenBank/DDBJ whole genome shotgun (WGS) entry which is preliminary data.</text>
</comment>
<dbReference type="SMART" id="SM00448">
    <property type="entry name" value="REC"/>
    <property type="match status" value="1"/>
</dbReference>
<dbReference type="Gene3D" id="3.40.50.2300">
    <property type="match status" value="1"/>
</dbReference>
<dbReference type="GO" id="GO:0000160">
    <property type="term" value="P:phosphorelay signal transduction system"/>
    <property type="evidence" value="ECO:0007669"/>
    <property type="project" value="InterPro"/>
</dbReference>
<evidence type="ECO:0000256" key="2">
    <source>
        <dbReference type="ARBA" id="ARBA00023125"/>
    </source>
</evidence>
<dbReference type="InterPro" id="IPR036388">
    <property type="entry name" value="WH-like_DNA-bd_sf"/>
</dbReference>
<proteinExistence type="predicted"/>
<organism evidence="7 8">
    <name type="scientific">Duganella vulcania</name>
    <dbReference type="NCBI Taxonomy" id="2692166"/>
    <lineage>
        <taxon>Bacteria</taxon>
        <taxon>Pseudomonadati</taxon>
        <taxon>Pseudomonadota</taxon>
        <taxon>Betaproteobacteria</taxon>
        <taxon>Burkholderiales</taxon>
        <taxon>Oxalobacteraceae</taxon>
        <taxon>Telluria group</taxon>
        <taxon>Duganella</taxon>
    </lineage>
</organism>
<keyword evidence="4" id="KW-0597">Phosphoprotein</keyword>
<dbReference type="PROSITE" id="PS00622">
    <property type="entry name" value="HTH_LUXR_1"/>
    <property type="match status" value="1"/>
</dbReference>
<dbReference type="Pfam" id="PF00196">
    <property type="entry name" value="GerE"/>
    <property type="match status" value="1"/>
</dbReference>
<evidence type="ECO:0000256" key="1">
    <source>
        <dbReference type="ARBA" id="ARBA00023015"/>
    </source>
</evidence>
<dbReference type="Pfam" id="PF00072">
    <property type="entry name" value="Response_reg"/>
    <property type="match status" value="1"/>
</dbReference>
<dbReference type="PROSITE" id="PS50043">
    <property type="entry name" value="HTH_LUXR_2"/>
    <property type="match status" value="1"/>
</dbReference>
<feature type="domain" description="HTH luxR-type" evidence="5">
    <location>
        <begin position="136"/>
        <end position="201"/>
    </location>
</feature>
<dbReference type="InterPro" id="IPR011006">
    <property type="entry name" value="CheY-like_superfamily"/>
</dbReference>
<dbReference type="SUPFAM" id="SSF52172">
    <property type="entry name" value="CheY-like"/>
    <property type="match status" value="1"/>
</dbReference>
<dbReference type="SMART" id="SM00421">
    <property type="entry name" value="HTH_LUXR"/>
    <property type="match status" value="1"/>
</dbReference>
<dbReference type="Gene3D" id="1.10.10.10">
    <property type="entry name" value="Winged helix-like DNA-binding domain superfamily/Winged helix DNA-binding domain"/>
    <property type="match status" value="1"/>
</dbReference>
<evidence type="ECO:0000259" key="6">
    <source>
        <dbReference type="PROSITE" id="PS50110"/>
    </source>
</evidence>
<feature type="modified residue" description="4-aspartylphosphate" evidence="4">
    <location>
        <position position="55"/>
    </location>
</feature>
<keyword evidence="3" id="KW-0804">Transcription</keyword>
<evidence type="ECO:0000256" key="3">
    <source>
        <dbReference type="ARBA" id="ARBA00023163"/>
    </source>
</evidence>
<dbReference type="AlphaFoldDB" id="A0A845G4Y4"/>
<name>A0A845G4Y4_9BURK</name>
<gene>
    <name evidence="7" type="ORF">GTP91_19575</name>
</gene>
<dbReference type="InterPro" id="IPR016032">
    <property type="entry name" value="Sig_transdc_resp-reg_C-effctor"/>
</dbReference>